<dbReference type="Proteomes" id="UP000230776">
    <property type="component" value="Unassembled WGS sequence"/>
</dbReference>
<organism evidence="1 2">
    <name type="scientific">Candidatus Colwellbacteria bacterium CG10_big_fil_rev_8_21_14_0_10_41_28</name>
    <dbReference type="NCBI Taxonomy" id="1974539"/>
    <lineage>
        <taxon>Bacteria</taxon>
        <taxon>Candidatus Colwelliibacteriota</taxon>
    </lineage>
</organism>
<accession>A0A2H0VHV0</accession>
<reference evidence="2" key="1">
    <citation type="submission" date="2017-09" db="EMBL/GenBank/DDBJ databases">
        <title>Depth-based differentiation of microbial function through sediment-hosted aquifers and enrichment of novel symbionts in the deep terrestrial subsurface.</title>
        <authorList>
            <person name="Probst A.J."/>
            <person name="Ladd B."/>
            <person name="Jarett J.K."/>
            <person name="Geller-Mcgrath D.E."/>
            <person name="Sieber C.M.K."/>
            <person name="Emerson J.B."/>
            <person name="Anantharaman K."/>
            <person name="Thomas B.C."/>
            <person name="Malmstrom R."/>
            <person name="Stieglmeier M."/>
            <person name="Klingl A."/>
            <person name="Woyke T."/>
            <person name="Ryan C.M."/>
            <person name="Banfield J.F."/>
        </authorList>
    </citation>
    <scope>NUCLEOTIDE SEQUENCE [LARGE SCALE GENOMIC DNA]</scope>
</reference>
<comment type="caution">
    <text evidence="1">The sequence shown here is derived from an EMBL/GenBank/DDBJ whole genome shotgun (WGS) entry which is preliminary data.</text>
</comment>
<name>A0A2H0VHV0_9BACT</name>
<gene>
    <name evidence="1" type="ORF">COT88_00190</name>
</gene>
<evidence type="ECO:0000313" key="1">
    <source>
        <dbReference type="EMBL" id="PIR98677.1"/>
    </source>
</evidence>
<evidence type="ECO:0000313" key="2">
    <source>
        <dbReference type="Proteomes" id="UP000230776"/>
    </source>
</evidence>
<dbReference type="EMBL" id="PFAG01000003">
    <property type="protein sequence ID" value="PIR98677.1"/>
    <property type="molecule type" value="Genomic_DNA"/>
</dbReference>
<proteinExistence type="predicted"/>
<protein>
    <submittedName>
        <fullName evidence="1">Uncharacterized protein</fullName>
    </submittedName>
</protein>
<sequence>MLKETSRRKFEEFDDVGKHFLLEIVEMDRIEADLSPQEERELEEARRQQGEKDTSLLAKLGEAIIDDVPNSRGWLGDCKSFVSVAAEYDDRINHVDVIQEIVIKDDRGRDHVFELGIDVTTRHPDNHNLDSKRRETQIEIEENYKELEDKVRGLSNGVKSGHGLSTKVRFFRSLAAADSADVIRRTPDGASHTRMPGVIISIPSRMVEEIALLDANARAGDIISEQELEEHPFKDEYFGQIKACLTYQLREIEYRMYVEMDGSREEDEFRVAKEEIERILEYVSLKVGEDYEIKNFWLLELLEKHFPERT</sequence>
<dbReference type="AlphaFoldDB" id="A0A2H0VHV0"/>